<protein>
    <recommendedName>
        <fullName evidence="4">PEGA domain-containing protein</fullName>
    </recommendedName>
</protein>
<reference evidence="2" key="1">
    <citation type="submission" date="2020-07" db="EMBL/GenBank/DDBJ databases">
        <title>Acinetobacter junii strain YR7 chromosome and plasmid pNDM-YR7.</title>
        <authorList>
            <person name="Tang B."/>
        </authorList>
    </citation>
    <scope>NUCLEOTIDE SEQUENCE</scope>
    <source>
        <strain evidence="2">YR7</strain>
    </source>
</reference>
<evidence type="ECO:0008006" key="4">
    <source>
        <dbReference type="Google" id="ProtNLM"/>
    </source>
</evidence>
<dbReference type="PROSITE" id="PS51257">
    <property type="entry name" value="PROKAR_LIPOPROTEIN"/>
    <property type="match status" value="1"/>
</dbReference>
<dbReference type="GeneID" id="70093178"/>
<accession>A0AAX1MFK4</accession>
<name>A0AAX1MFK4_ACIJU</name>
<dbReference type="AlphaFoldDB" id="A0AAX1MFK4"/>
<gene>
    <name evidence="2" type="ORF">H2677_11650</name>
</gene>
<evidence type="ECO:0000256" key="1">
    <source>
        <dbReference type="SAM" id="SignalP"/>
    </source>
</evidence>
<dbReference type="RefSeq" id="WP_099949013.1">
    <property type="nucleotide sequence ID" value="NZ_CP024632.1"/>
</dbReference>
<organism evidence="2 3">
    <name type="scientific">Acinetobacter junii</name>
    <dbReference type="NCBI Taxonomy" id="40215"/>
    <lineage>
        <taxon>Bacteria</taxon>
        <taxon>Pseudomonadati</taxon>
        <taxon>Pseudomonadota</taxon>
        <taxon>Gammaproteobacteria</taxon>
        <taxon>Moraxellales</taxon>
        <taxon>Moraxellaceae</taxon>
        <taxon>Acinetobacter</taxon>
    </lineage>
</organism>
<dbReference type="Proteomes" id="UP000679388">
    <property type="component" value="Chromosome"/>
</dbReference>
<sequence length="165" mass="17849">MKKLFIACSVLALSLSGCASIISGSTQTMTFQSTPEYSNITILNRAGNKIHVGQSPVTINLKRGAGFFKPEKYQVTFEKEGFETKTINISSSINGWYVGNILFGGWIGLLIVDPATGAMYTLDSKNSNVVLNDLKKDVAPNAQSLTIVSTDELPKDVLDKAKLVK</sequence>
<evidence type="ECO:0000313" key="3">
    <source>
        <dbReference type="Proteomes" id="UP000679388"/>
    </source>
</evidence>
<keyword evidence="1" id="KW-0732">Signal</keyword>
<evidence type="ECO:0000313" key="2">
    <source>
        <dbReference type="EMBL" id="QUY35905.1"/>
    </source>
</evidence>
<dbReference type="EMBL" id="CP059558">
    <property type="protein sequence ID" value="QUY35905.1"/>
    <property type="molecule type" value="Genomic_DNA"/>
</dbReference>
<feature type="chain" id="PRO_5043824771" description="PEGA domain-containing protein" evidence="1">
    <location>
        <begin position="20"/>
        <end position="165"/>
    </location>
</feature>
<feature type="signal peptide" evidence="1">
    <location>
        <begin position="1"/>
        <end position="19"/>
    </location>
</feature>
<proteinExistence type="predicted"/>